<reference evidence="3 4" key="1">
    <citation type="submission" date="2018-11" db="EMBL/GenBank/DDBJ databases">
        <title>Genomic Encyclopedia of Type Strains, Phase IV (KMG-IV): sequencing the most valuable type-strain genomes for metagenomic binning, comparative biology and taxonomic classification.</title>
        <authorList>
            <person name="Goeker M."/>
        </authorList>
    </citation>
    <scope>NUCLEOTIDE SEQUENCE [LARGE SCALE GENOMIC DNA]</scope>
    <source>
        <strain evidence="3 4">DSM 21945</strain>
    </source>
</reference>
<feature type="domain" description="DUF2059" evidence="2">
    <location>
        <begin position="90"/>
        <end position="144"/>
    </location>
</feature>
<comment type="caution">
    <text evidence="3">The sequence shown here is derived from an EMBL/GenBank/DDBJ whole genome shotgun (WGS) entry which is preliminary data.</text>
</comment>
<evidence type="ECO:0000313" key="4">
    <source>
        <dbReference type="Proteomes" id="UP000268033"/>
    </source>
</evidence>
<dbReference type="Proteomes" id="UP000268033">
    <property type="component" value="Unassembled WGS sequence"/>
</dbReference>
<dbReference type="InterPro" id="IPR018637">
    <property type="entry name" value="DUF2059"/>
</dbReference>
<name>A0A3N1PNE1_9GAMM</name>
<feature type="chain" id="PRO_5017957836" description="DUF2059 domain-containing protein" evidence="1">
    <location>
        <begin position="19"/>
        <end position="174"/>
    </location>
</feature>
<dbReference type="Pfam" id="PF09832">
    <property type="entry name" value="DUF2059"/>
    <property type="match status" value="1"/>
</dbReference>
<evidence type="ECO:0000256" key="1">
    <source>
        <dbReference type="SAM" id="SignalP"/>
    </source>
</evidence>
<dbReference type="STRING" id="584787.GCA_001247655_01554"/>
<proteinExistence type="predicted"/>
<accession>A0A3N1PNE1</accession>
<dbReference type="RefSeq" id="WP_123420629.1">
    <property type="nucleotide sequence ID" value="NZ_JBLXEP010000022.1"/>
</dbReference>
<keyword evidence="1" id="KW-0732">Signal</keyword>
<protein>
    <recommendedName>
        <fullName evidence="2">DUF2059 domain-containing protein</fullName>
    </recommendedName>
</protein>
<evidence type="ECO:0000313" key="3">
    <source>
        <dbReference type="EMBL" id="ROQ29679.1"/>
    </source>
</evidence>
<dbReference type="AlphaFoldDB" id="A0A3N1PNE1"/>
<keyword evidence="4" id="KW-1185">Reference proteome</keyword>
<sequence length="174" mass="19871">MKKLLCVLLVALSVNAYADNNDKTRHDKVVELIQLMNMDSLMDSMYAQMDNMMKGMSAKLDIKPSEQAIFDKYHKRMLDAAKETMGWKVMEPNIITIYERNFTDQQLNDMLAFYRSDTGKAVIAKMPQMMQESMGFMQQAAQNTMGRFQQIAQEMQAELSAHRQAEASGQGGQH</sequence>
<dbReference type="EMBL" id="RJUL01000002">
    <property type="protein sequence ID" value="ROQ29679.1"/>
    <property type="molecule type" value="Genomic_DNA"/>
</dbReference>
<organism evidence="3 4">
    <name type="scientific">Gallaecimonas pentaromativorans</name>
    <dbReference type="NCBI Taxonomy" id="584787"/>
    <lineage>
        <taxon>Bacteria</taxon>
        <taxon>Pseudomonadati</taxon>
        <taxon>Pseudomonadota</taxon>
        <taxon>Gammaproteobacteria</taxon>
        <taxon>Enterobacterales</taxon>
        <taxon>Gallaecimonadaceae</taxon>
        <taxon>Gallaecimonas</taxon>
    </lineage>
</organism>
<evidence type="ECO:0000259" key="2">
    <source>
        <dbReference type="Pfam" id="PF09832"/>
    </source>
</evidence>
<feature type="signal peptide" evidence="1">
    <location>
        <begin position="1"/>
        <end position="18"/>
    </location>
</feature>
<gene>
    <name evidence="3" type="ORF">EDC28_10244</name>
</gene>